<evidence type="ECO:0000256" key="4">
    <source>
        <dbReference type="ARBA" id="ARBA00022825"/>
    </source>
</evidence>
<keyword evidence="5" id="KW-0472">Membrane</keyword>
<evidence type="ECO:0000256" key="1">
    <source>
        <dbReference type="ARBA" id="ARBA00008683"/>
    </source>
</evidence>
<keyword evidence="4" id="KW-0720">Serine protease</keyword>
<dbReference type="KEGG" id="rhd:R2APBS1_1910"/>
<organism evidence="7 8">
    <name type="scientific">Rhodanobacter denitrificans</name>
    <dbReference type="NCBI Taxonomy" id="666685"/>
    <lineage>
        <taxon>Bacteria</taxon>
        <taxon>Pseudomonadati</taxon>
        <taxon>Pseudomonadota</taxon>
        <taxon>Gammaproteobacteria</taxon>
        <taxon>Lysobacterales</taxon>
        <taxon>Rhodanobacteraceae</taxon>
        <taxon>Rhodanobacter</taxon>
    </lineage>
</organism>
<dbReference type="PANTHER" id="PTHR42987">
    <property type="entry name" value="PEPTIDASE S49"/>
    <property type="match status" value="1"/>
</dbReference>
<keyword evidence="2 7" id="KW-0645">Protease</keyword>
<evidence type="ECO:0000256" key="3">
    <source>
        <dbReference type="ARBA" id="ARBA00022801"/>
    </source>
</evidence>
<evidence type="ECO:0000256" key="2">
    <source>
        <dbReference type="ARBA" id="ARBA00022670"/>
    </source>
</evidence>
<keyword evidence="3" id="KW-0378">Hydrolase</keyword>
<dbReference type="Gene3D" id="6.20.330.10">
    <property type="match status" value="1"/>
</dbReference>
<evidence type="ECO:0000313" key="8">
    <source>
        <dbReference type="Proteomes" id="UP000011859"/>
    </source>
</evidence>
<dbReference type="HOGENOM" id="CLU_046540_1_2_6"/>
<evidence type="ECO:0000313" key="7">
    <source>
        <dbReference type="EMBL" id="AGG89034.1"/>
    </source>
</evidence>
<keyword evidence="8" id="KW-1185">Reference proteome</keyword>
<dbReference type="GO" id="GO:0006508">
    <property type="term" value="P:proteolysis"/>
    <property type="evidence" value="ECO:0007669"/>
    <property type="project" value="UniProtKB-KW"/>
</dbReference>
<dbReference type="Gene3D" id="3.90.226.10">
    <property type="entry name" value="2-enoyl-CoA Hydratase, Chain A, domain 1"/>
    <property type="match status" value="1"/>
</dbReference>
<evidence type="ECO:0000259" key="6">
    <source>
        <dbReference type="Pfam" id="PF01343"/>
    </source>
</evidence>
<dbReference type="InterPro" id="IPR029045">
    <property type="entry name" value="ClpP/crotonase-like_dom_sf"/>
</dbReference>
<keyword evidence="5" id="KW-1133">Transmembrane helix</keyword>
<keyword evidence="5" id="KW-0812">Transmembrane</keyword>
<dbReference type="InterPro" id="IPR047272">
    <property type="entry name" value="S49_SppA_C"/>
</dbReference>
<comment type="similarity">
    <text evidence="1">Belongs to the peptidase S49 family.</text>
</comment>
<dbReference type="Proteomes" id="UP000011859">
    <property type="component" value="Chromosome"/>
</dbReference>
<proteinExistence type="inferred from homology"/>
<dbReference type="EMBL" id="CP003470">
    <property type="protein sequence ID" value="AGG89034.1"/>
    <property type="molecule type" value="Genomic_DNA"/>
</dbReference>
<feature type="domain" description="Peptidase S49" evidence="6">
    <location>
        <begin position="135"/>
        <end position="273"/>
    </location>
</feature>
<dbReference type="AlphaFoldDB" id="M4NE77"/>
<gene>
    <name evidence="7" type="ORF">R2APBS1_1910</name>
</gene>
<evidence type="ECO:0000256" key="5">
    <source>
        <dbReference type="SAM" id="Phobius"/>
    </source>
</evidence>
<dbReference type="PANTHER" id="PTHR42987:SF4">
    <property type="entry name" value="PROTEASE SOHB-RELATED"/>
    <property type="match status" value="1"/>
</dbReference>
<sequence length="319" mass="34162" precursor="true">MESLEPALLKFITTVTRERRSGGLWSLVKRGGLVLMFLLGLMIWALIYGTAFGVHPTVIEPTVAQLEIDGQIGAGNVTSADTVVPMLQSLCKQPNVKGLVLHINSPGGSPGDAERIGAAVDACKLMPPGKDAKANRQRRRVVAVIDGLGASAGYMIALHGDEIVANATGMVGSIGVIIEGLKYDGLMKKVGVSSYAYASGPLKTMLSPYALDTPAQQAVAQQLAESAMRVFQSEVIARRPQLNRDTPDLWSGRVWVADDARAIGLIDRVGLLEPTEAREFPSLPVQSFRPTRDVRGLVNLDSWVGAIRSSLMARPVQLQ</sequence>
<dbReference type="SUPFAM" id="SSF52096">
    <property type="entry name" value="ClpP/crotonase"/>
    <property type="match status" value="1"/>
</dbReference>
<accession>M4NE77</accession>
<protein>
    <submittedName>
        <fullName evidence="7">ClpP class periplasmic serine protease</fullName>
    </submittedName>
</protein>
<dbReference type="InterPro" id="IPR002142">
    <property type="entry name" value="Peptidase_S49"/>
</dbReference>
<name>M4NE77_9GAMM</name>
<reference evidence="7 8" key="1">
    <citation type="submission" date="2012-04" db="EMBL/GenBank/DDBJ databases">
        <title>Complete genome of Rhodanobacter sp. 2APBS1.</title>
        <authorList>
            <consortium name="US DOE Joint Genome Institute"/>
            <person name="Huntemann M."/>
            <person name="Wei C.-L."/>
            <person name="Han J."/>
            <person name="Detter J.C."/>
            <person name="Han C."/>
            <person name="Tapia R."/>
            <person name="Munk A.C.C."/>
            <person name="Chen A."/>
            <person name="Krypides N."/>
            <person name="Mavromatis K."/>
            <person name="Markowitz V."/>
            <person name="Szeto E."/>
            <person name="Ivanova N."/>
            <person name="Mikhailova N."/>
            <person name="Ovchinnikova G."/>
            <person name="Pagani I."/>
            <person name="Pati A."/>
            <person name="Goodwin L."/>
            <person name="Peters L."/>
            <person name="Pitluck S."/>
            <person name="Woyke T."/>
            <person name="Prakash O."/>
            <person name="Elkins J."/>
            <person name="Brown S."/>
            <person name="Palumbo A."/>
            <person name="Hemme C."/>
            <person name="Zhou J."/>
            <person name="Watson D."/>
            <person name="Jardine P."/>
            <person name="Kostka J."/>
            <person name="Green S."/>
        </authorList>
    </citation>
    <scope>NUCLEOTIDE SEQUENCE [LARGE SCALE GENOMIC DNA]</scope>
    <source>
        <strain evidence="7 8">2APBS1</strain>
    </source>
</reference>
<dbReference type="CDD" id="cd07023">
    <property type="entry name" value="S49_Sppa_N_C"/>
    <property type="match status" value="1"/>
</dbReference>
<dbReference type="GO" id="GO:0008236">
    <property type="term" value="F:serine-type peptidase activity"/>
    <property type="evidence" value="ECO:0007669"/>
    <property type="project" value="UniProtKB-KW"/>
</dbReference>
<dbReference type="Pfam" id="PF01343">
    <property type="entry name" value="Peptidase_S49"/>
    <property type="match status" value="1"/>
</dbReference>
<feature type="transmembrane region" description="Helical" evidence="5">
    <location>
        <begin position="27"/>
        <end position="47"/>
    </location>
</feature>
<dbReference type="STRING" id="666685.R2APBS1_1910"/>
<dbReference type="eggNOG" id="COG0616">
    <property type="taxonomic scope" value="Bacteria"/>
</dbReference>